<dbReference type="GeneID" id="55989856"/>
<evidence type="ECO:0000256" key="4">
    <source>
        <dbReference type="ARBA" id="ARBA00022692"/>
    </source>
</evidence>
<dbReference type="AlphaFoldDB" id="A0A7H8QP69"/>
<dbReference type="RefSeq" id="XP_035341434.1">
    <property type="nucleotide sequence ID" value="XM_035485541.1"/>
</dbReference>
<reference evidence="14" key="1">
    <citation type="submission" date="2020-06" db="EMBL/GenBank/DDBJ databases">
        <title>A chromosome-scale genome assembly of Talaromyces rugulosus W13939.</title>
        <authorList>
            <person name="Wang B."/>
            <person name="Guo L."/>
            <person name="Ye K."/>
            <person name="Wang L."/>
        </authorList>
    </citation>
    <scope>NUCLEOTIDE SEQUENCE [LARGE SCALE GENOMIC DNA]</scope>
    <source>
        <strain evidence="14">W13939</strain>
    </source>
</reference>
<proteinExistence type="predicted"/>
<evidence type="ECO:0000313" key="14">
    <source>
        <dbReference type="Proteomes" id="UP000509510"/>
    </source>
</evidence>
<dbReference type="PANTHER" id="PTHR43562">
    <property type="entry name" value="NAPA-TYPE SODIUM/HYDROGEN ANTIPORTER"/>
    <property type="match status" value="1"/>
</dbReference>
<feature type="region of interest" description="Disordered" evidence="10">
    <location>
        <begin position="424"/>
        <end position="484"/>
    </location>
</feature>
<feature type="transmembrane region" description="Helical" evidence="11">
    <location>
        <begin position="349"/>
        <end position="366"/>
    </location>
</feature>
<keyword evidence="6" id="KW-0915">Sodium</keyword>
<comment type="subcellular location">
    <subcellularLocation>
        <location evidence="1">Membrane</location>
        <topology evidence="1">Multi-pass membrane protein</topology>
    </subcellularLocation>
</comment>
<keyword evidence="9" id="KW-0739">Sodium transport</keyword>
<evidence type="ECO:0000256" key="11">
    <source>
        <dbReference type="SAM" id="Phobius"/>
    </source>
</evidence>
<feature type="transmembrane region" description="Helical" evidence="11">
    <location>
        <begin position="68"/>
        <end position="85"/>
    </location>
</feature>
<evidence type="ECO:0000256" key="8">
    <source>
        <dbReference type="ARBA" id="ARBA00023136"/>
    </source>
</evidence>
<name>A0A7H8QP69_TALRU</name>
<keyword evidence="3" id="KW-0050">Antiport</keyword>
<feature type="transmembrane region" description="Helical" evidence="11">
    <location>
        <begin position="534"/>
        <end position="557"/>
    </location>
</feature>
<feature type="transmembrane region" description="Helical" evidence="11">
    <location>
        <begin position="201"/>
        <end position="223"/>
    </location>
</feature>
<dbReference type="InterPro" id="IPR006153">
    <property type="entry name" value="Cation/H_exchanger_TM"/>
</dbReference>
<keyword evidence="8 11" id="KW-0472">Membrane</keyword>
<feature type="transmembrane region" description="Helical" evidence="11">
    <location>
        <begin position="14"/>
        <end position="31"/>
    </location>
</feature>
<feature type="transmembrane region" description="Helical" evidence="11">
    <location>
        <begin position="129"/>
        <end position="148"/>
    </location>
</feature>
<feature type="transmembrane region" description="Helical" evidence="11">
    <location>
        <begin position="38"/>
        <end position="56"/>
    </location>
</feature>
<dbReference type="GO" id="GO:0015297">
    <property type="term" value="F:antiporter activity"/>
    <property type="evidence" value="ECO:0007669"/>
    <property type="project" value="UniProtKB-KW"/>
</dbReference>
<feature type="compositionally biased region" description="Basic residues" evidence="10">
    <location>
        <begin position="424"/>
        <end position="433"/>
    </location>
</feature>
<feature type="compositionally biased region" description="Polar residues" evidence="10">
    <location>
        <begin position="303"/>
        <end position="317"/>
    </location>
</feature>
<keyword evidence="5 11" id="KW-1133">Transmembrane helix</keyword>
<dbReference type="InterPro" id="IPR038770">
    <property type="entry name" value="Na+/solute_symporter_sf"/>
</dbReference>
<evidence type="ECO:0000256" key="7">
    <source>
        <dbReference type="ARBA" id="ARBA00023065"/>
    </source>
</evidence>
<evidence type="ECO:0000256" key="10">
    <source>
        <dbReference type="SAM" id="MobiDB-lite"/>
    </source>
</evidence>
<keyword evidence="14" id="KW-1185">Reference proteome</keyword>
<dbReference type="GO" id="GO:1902600">
    <property type="term" value="P:proton transmembrane transport"/>
    <property type="evidence" value="ECO:0007669"/>
    <property type="project" value="InterPro"/>
</dbReference>
<dbReference type="PANTHER" id="PTHR43562:SF3">
    <property type="entry name" value="SODIUM ION_PROTON EXCHANGER (EUROFUNG)"/>
    <property type="match status" value="1"/>
</dbReference>
<feature type="transmembrane region" description="Helical" evidence="11">
    <location>
        <begin position="160"/>
        <end position="181"/>
    </location>
</feature>
<feature type="transmembrane region" description="Helical" evidence="11">
    <location>
        <begin position="243"/>
        <end position="262"/>
    </location>
</feature>
<dbReference type="GO" id="GO:0016020">
    <property type="term" value="C:membrane"/>
    <property type="evidence" value="ECO:0007669"/>
    <property type="project" value="UniProtKB-SubCell"/>
</dbReference>
<dbReference type="EMBL" id="CP055898">
    <property type="protein sequence ID" value="QKX55255.1"/>
    <property type="molecule type" value="Genomic_DNA"/>
</dbReference>
<evidence type="ECO:0000256" key="9">
    <source>
        <dbReference type="ARBA" id="ARBA00023201"/>
    </source>
</evidence>
<dbReference type="GO" id="GO:0006814">
    <property type="term" value="P:sodium ion transport"/>
    <property type="evidence" value="ECO:0007669"/>
    <property type="project" value="UniProtKB-KW"/>
</dbReference>
<sequence>MADSQAALAYEEPSIAIILNLAGLLLALNLLNSFLDKFLYCGLIGQLFIGILWGTPGAQWLDRETETVIQQLGYLGLIMLVYEGGLSTSIKSLRANIHISLSVALTGISVPIGLSFVLRDLVSATPLQAFAAGAALSATSLGTTFTILSTTQLITTRLGTVTTAAAMLDDVVGLVMVQIISNLGGSGSSSSSFSVVTVIRPLFVSIGFALFVFLLCSFCLGPLLRKMFEARCRLPSFTRTEQFAFVVHTCVLVGIIAAATYAGTSSLFAAYLAGTIISWFDASIADSLKTRLASATSQEQASHQTESLENSNGQSPSLELPPNQRASVSQIPTGEIIYEKYFKEPVHRILIPLFFASIGFAIPITKMFKGSIVWRGIVYAILMAFGKMVTGIWLVRFSPVLISKPASILKKFAVFPRQTKLFRKEKEKRKAKGKQPQLELKCQPASNSTANNQGESSHTSTSPTKRDTNLVTSQHENNSSLPPKPKSLYPPAILGLAMIARGEVGYLIASLAESQGIFSAQESDSSTSSSSSEIYLVVVWAISVCTLIGPICVGTLVKRVKKVQKARVNSGTPDPLGVWGLDT</sequence>
<accession>A0A7H8QP69</accession>
<feature type="transmembrane region" description="Helical" evidence="11">
    <location>
        <begin position="372"/>
        <end position="395"/>
    </location>
</feature>
<evidence type="ECO:0000256" key="6">
    <source>
        <dbReference type="ARBA" id="ARBA00023053"/>
    </source>
</evidence>
<dbReference type="OrthoDB" id="1288932at2759"/>
<keyword evidence="7" id="KW-0406">Ion transport</keyword>
<dbReference type="Proteomes" id="UP000509510">
    <property type="component" value="Chromosome I"/>
</dbReference>
<evidence type="ECO:0000313" key="13">
    <source>
        <dbReference type="EMBL" id="QKX55255.1"/>
    </source>
</evidence>
<evidence type="ECO:0000256" key="3">
    <source>
        <dbReference type="ARBA" id="ARBA00022449"/>
    </source>
</evidence>
<gene>
    <name evidence="13" type="ORF">TRUGW13939_02347</name>
</gene>
<feature type="compositionally biased region" description="Polar residues" evidence="10">
    <location>
        <begin position="444"/>
        <end position="478"/>
    </location>
</feature>
<keyword evidence="4 11" id="KW-0812">Transmembrane</keyword>
<evidence type="ECO:0000256" key="2">
    <source>
        <dbReference type="ARBA" id="ARBA00022448"/>
    </source>
</evidence>
<evidence type="ECO:0000256" key="1">
    <source>
        <dbReference type="ARBA" id="ARBA00004141"/>
    </source>
</evidence>
<protein>
    <recommendedName>
        <fullName evidence="12">Cation/H+ exchanger transmembrane domain-containing protein</fullName>
    </recommendedName>
</protein>
<feature type="transmembrane region" description="Helical" evidence="11">
    <location>
        <begin position="97"/>
        <end position="117"/>
    </location>
</feature>
<feature type="domain" description="Cation/H+ exchanger transmembrane" evidence="12">
    <location>
        <begin position="43"/>
        <end position="282"/>
    </location>
</feature>
<dbReference type="Pfam" id="PF00999">
    <property type="entry name" value="Na_H_Exchanger"/>
    <property type="match status" value="1"/>
</dbReference>
<feature type="region of interest" description="Disordered" evidence="10">
    <location>
        <begin position="303"/>
        <end position="326"/>
    </location>
</feature>
<organism evidence="13 14">
    <name type="scientific">Talaromyces rugulosus</name>
    <name type="common">Penicillium rugulosum</name>
    <dbReference type="NCBI Taxonomy" id="121627"/>
    <lineage>
        <taxon>Eukaryota</taxon>
        <taxon>Fungi</taxon>
        <taxon>Dikarya</taxon>
        <taxon>Ascomycota</taxon>
        <taxon>Pezizomycotina</taxon>
        <taxon>Eurotiomycetes</taxon>
        <taxon>Eurotiomycetidae</taxon>
        <taxon>Eurotiales</taxon>
        <taxon>Trichocomaceae</taxon>
        <taxon>Talaromyces</taxon>
        <taxon>Talaromyces sect. Islandici</taxon>
    </lineage>
</organism>
<dbReference type="Gene3D" id="1.20.1530.20">
    <property type="match status" value="3"/>
</dbReference>
<keyword evidence="2" id="KW-0813">Transport</keyword>
<dbReference type="KEGG" id="trg:TRUGW13939_02347"/>
<evidence type="ECO:0000259" key="12">
    <source>
        <dbReference type="Pfam" id="PF00999"/>
    </source>
</evidence>
<evidence type="ECO:0000256" key="5">
    <source>
        <dbReference type="ARBA" id="ARBA00022989"/>
    </source>
</evidence>